<dbReference type="GO" id="GO:0045454">
    <property type="term" value="P:cell redox homeostasis"/>
    <property type="evidence" value="ECO:0007669"/>
    <property type="project" value="TreeGrafter"/>
</dbReference>
<feature type="chain" id="PRO_5003714460" description="Thioredoxin domain-containing protein" evidence="8">
    <location>
        <begin position="28"/>
        <end position="694"/>
    </location>
</feature>
<dbReference type="CDD" id="cd02953">
    <property type="entry name" value="DsbDgamma"/>
    <property type="match status" value="1"/>
</dbReference>
<evidence type="ECO:0000313" key="11">
    <source>
        <dbReference type="Proteomes" id="UP000003704"/>
    </source>
</evidence>
<dbReference type="PANTHER" id="PTHR32234:SF3">
    <property type="entry name" value="SUPPRESSION OF COPPER SENSITIVITY PROTEIN"/>
    <property type="match status" value="1"/>
</dbReference>
<keyword evidence="2" id="KW-1003">Cell membrane</keyword>
<feature type="transmembrane region" description="Helical" evidence="7">
    <location>
        <begin position="523"/>
        <end position="542"/>
    </location>
</feature>
<dbReference type="OrthoDB" id="9811036at2"/>
<evidence type="ECO:0000259" key="9">
    <source>
        <dbReference type="PROSITE" id="PS51352"/>
    </source>
</evidence>
<proteinExistence type="predicted"/>
<keyword evidence="6 7" id="KW-0472">Membrane</keyword>
<dbReference type="Gene3D" id="3.40.30.10">
    <property type="entry name" value="Glutaredoxin"/>
    <property type="match status" value="1"/>
</dbReference>
<dbReference type="AlphaFoldDB" id="I8T9X2"/>
<evidence type="ECO:0000256" key="1">
    <source>
        <dbReference type="ARBA" id="ARBA00004651"/>
    </source>
</evidence>
<feature type="transmembrane region" description="Helical" evidence="7">
    <location>
        <begin position="499"/>
        <end position="517"/>
    </location>
</feature>
<dbReference type="SUPFAM" id="SSF52833">
    <property type="entry name" value="Thioredoxin-like"/>
    <property type="match status" value="1"/>
</dbReference>
<feature type="transmembrane region" description="Helical" evidence="7">
    <location>
        <begin position="457"/>
        <end position="487"/>
    </location>
</feature>
<dbReference type="InterPro" id="IPR035671">
    <property type="entry name" value="DsbD_gamma"/>
</dbReference>
<feature type="transmembrane region" description="Helical" evidence="7">
    <location>
        <begin position="384"/>
        <end position="405"/>
    </location>
</feature>
<keyword evidence="11" id="KW-1185">Reference proteome</keyword>
<keyword evidence="4" id="KW-0201">Cytochrome c-type biogenesis</keyword>
<protein>
    <recommendedName>
        <fullName evidence="9">Thioredoxin domain-containing protein</fullName>
    </recommendedName>
</protein>
<dbReference type="Pfam" id="PF13899">
    <property type="entry name" value="Thioredoxin_7"/>
    <property type="match status" value="1"/>
</dbReference>
<keyword evidence="8" id="KW-0732">Signal</keyword>
<dbReference type="InterPro" id="IPR003834">
    <property type="entry name" value="Cyt_c_assmbl_TM_dom"/>
</dbReference>
<gene>
    <name evidence="10" type="ORF">WQQ_07900</name>
</gene>
<dbReference type="Pfam" id="PF11412">
    <property type="entry name" value="DsbD_N"/>
    <property type="match status" value="1"/>
</dbReference>
<dbReference type="GO" id="GO:0005886">
    <property type="term" value="C:plasma membrane"/>
    <property type="evidence" value="ECO:0007669"/>
    <property type="project" value="UniProtKB-SubCell"/>
</dbReference>
<accession>I8T9X2</accession>
<organism evidence="10 11">
    <name type="scientific">Hydrocarboniphaga effusa AP103</name>
    <dbReference type="NCBI Taxonomy" id="1172194"/>
    <lineage>
        <taxon>Bacteria</taxon>
        <taxon>Pseudomonadati</taxon>
        <taxon>Pseudomonadota</taxon>
        <taxon>Gammaproteobacteria</taxon>
        <taxon>Nevskiales</taxon>
        <taxon>Nevskiaceae</taxon>
        <taxon>Hydrocarboniphaga</taxon>
    </lineage>
</organism>
<dbReference type="GO" id="GO:0017004">
    <property type="term" value="P:cytochrome complex assembly"/>
    <property type="evidence" value="ECO:0007669"/>
    <property type="project" value="UniProtKB-KW"/>
</dbReference>
<feature type="transmembrane region" description="Helical" evidence="7">
    <location>
        <begin position="345"/>
        <end position="364"/>
    </location>
</feature>
<evidence type="ECO:0000313" key="10">
    <source>
        <dbReference type="EMBL" id="EIT70653.1"/>
    </source>
</evidence>
<feature type="transmembrane region" description="Helical" evidence="7">
    <location>
        <begin position="299"/>
        <end position="324"/>
    </location>
</feature>
<reference evidence="10 11" key="1">
    <citation type="journal article" date="2012" name="J. Bacteriol.">
        <title>Genome Sequence of n-Alkane-Degrading Hydrocarboniphaga effusa Strain AP103T (ATCC BAA-332T).</title>
        <authorList>
            <person name="Chang H.K."/>
            <person name="Zylstra G.J."/>
            <person name="Chae J.C."/>
        </authorList>
    </citation>
    <scope>NUCLEOTIDE SEQUENCE [LARGE SCALE GENOMIC DNA]</scope>
    <source>
        <strain evidence="10 11">AP103</strain>
    </source>
</reference>
<evidence type="ECO:0000256" key="6">
    <source>
        <dbReference type="ARBA" id="ARBA00023136"/>
    </source>
</evidence>
<comment type="caution">
    <text evidence="10">The sequence shown here is derived from an EMBL/GenBank/DDBJ whole genome shotgun (WGS) entry which is preliminary data.</text>
</comment>
<evidence type="ECO:0000256" key="4">
    <source>
        <dbReference type="ARBA" id="ARBA00022748"/>
    </source>
</evidence>
<feature type="signal peptide" evidence="8">
    <location>
        <begin position="1"/>
        <end position="27"/>
    </location>
</feature>
<dbReference type="EMBL" id="AKGD01000001">
    <property type="protein sequence ID" value="EIT70653.1"/>
    <property type="molecule type" value="Genomic_DNA"/>
</dbReference>
<dbReference type="PATRIC" id="fig|1172194.4.peg.756"/>
<evidence type="ECO:0000256" key="5">
    <source>
        <dbReference type="ARBA" id="ARBA00022989"/>
    </source>
</evidence>
<dbReference type="PROSITE" id="PS51352">
    <property type="entry name" value="THIOREDOXIN_2"/>
    <property type="match status" value="1"/>
</dbReference>
<dbReference type="InterPro" id="IPR013766">
    <property type="entry name" value="Thioredoxin_domain"/>
</dbReference>
<comment type="subcellular location">
    <subcellularLocation>
        <location evidence="1">Cell membrane</location>
        <topology evidence="1">Multi-pass membrane protein</topology>
    </subcellularLocation>
</comment>
<evidence type="ECO:0000256" key="8">
    <source>
        <dbReference type="SAM" id="SignalP"/>
    </source>
</evidence>
<feature type="transmembrane region" description="Helical" evidence="7">
    <location>
        <begin position="426"/>
        <end position="451"/>
    </location>
</feature>
<dbReference type="Pfam" id="PF02683">
    <property type="entry name" value="DsbD_TM"/>
    <property type="match status" value="1"/>
</dbReference>
<evidence type="ECO:0000256" key="3">
    <source>
        <dbReference type="ARBA" id="ARBA00022692"/>
    </source>
</evidence>
<dbReference type="InterPro" id="IPR028250">
    <property type="entry name" value="DsbDN"/>
</dbReference>
<evidence type="ECO:0000256" key="7">
    <source>
        <dbReference type="SAM" id="Phobius"/>
    </source>
</evidence>
<name>I8T9X2_9GAMM</name>
<dbReference type="PANTHER" id="PTHR32234">
    <property type="entry name" value="THIOL:DISULFIDE INTERCHANGE PROTEIN DSBD"/>
    <property type="match status" value="1"/>
</dbReference>
<dbReference type="Proteomes" id="UP000003704">
    <property type="component" value="Unassembled WGS sequence"/>
</dbReference>
<dbReference type="RefSeq" id="WP_007183746.1">
    <property type="nucleotide sequence ID" value="NZ_AKGD01000001.1"/>
</dbReference>
<dbReference type="STRING" id="1172194.WQQ_07900"/>
<keyword evidence="5 7" id="KW-1133">Transmembrane helix</keyword>
<sequence>MNKTLLCRIGLLSGLLLSELAWSFAAAAPVAADHVEVELVAQNRALVAGDNRLALRIKPEKGWHVYWRNPGDSGLPTKLVWPSLPDGLSAGEIQWPFPEEHTLGDLTNYGYGEDTLLPFSLSVAAGSPSPAALKARAEWLVCADVCIPGKAEVTLDLPVTEQAQADPQWQAAFDRTIAHLPKPAEFQSRFQIDAEEFRLAFDALPGSSEQARFYPYATDLVAHTAQVRNAWSGRSLSLARPLSSYFVQAPESVQGILVLGDGESASAYEFTAGPGTVAPVAASAETPAGTSGSASARGFWFALGFAFIGGLILNLMPCVFPVLSLKALSVMKVQGEAAAEHRRHALSYTAGVVASFLLVAGVLIGLRAGGAALGWGFQLQSPLFVGLLVYVMVALGLSLSGLVQFGTRWMGAGQNLATKPGLSGSFFTGVLAVVVASPCTAPFMGSALGFALTQPAIASLTVFVALALGLAFPFLLLGFVPALAAWLPRPGAWMETLKQLLAFPLYLTAVWLLWVLGGLTDRSGMALALVGLVTLAFGLWLIGQSQKRLAHLVGLIAVIGAVAVLFHPMVRTPSASTKSEPAVGWEPYSDARLAELRAQGKTVFVDFTADWCLTCKVNERIALHSAKAVEAFEKNEVVALVADWTRADPEITAALARYERSGVPLYLVSVKGAEPRVLPQVLTPDLVADAVSGR</sequence>
<keyword evidence="3 7" id="KW-0812">Transmembrane</keyword>
<feature type="transmembrane region" description="Helical" evidence="7">
    <location>
        <begin position="549"/>
        <end position="570"/>
    </location>
</feature>
<dbReference type="GO" id="GO:0015035">
    <property type="term" value="F:protein-disulfide reductase activity"/>
    <property type="evidence" value="ECO:0007669"/>
    <property type="project" value="TreeGrafter"/>
</dbReference>
<dbReference type="InterPro" id="IPR036249">
    <property type="entry name" value="Thioredoxin-like_sf"/>
</dbReference>
<feature type="domain" description="Thioredoxin" evidence="9">
    <location>
        <begin position="568"/>
        <end position="694"/>
    </location>
</feature>
<evidence type="ECO:0000256" key="2">
    <source>
        <dbReference type="ARBA" id="ARBA00022475"/>
    </source>
</evidence>